<protein>
    <submittedName>
        <fullName evidence="2">Zinc finger BED domain-containing protein RICESLEEPER 2</fullName>
    </submittedName>
</protein>
<dbReference type="Proteomes" id="UP000790787">
    <property type="component" value="Chromosome 8"/>
</dbReference>
<dbReference type="InterPro" id="IPR012337">
    <property type="entry name" value="RNaseH-like_sf"/>
</dbReference>
<keyword evidence="1" id="KW-1185">Reference proteome</keyword>
<accession>A0A1S4D551</accession>
<reference evidence="2" key="2">
    <citation type="submission" date="2025-08" db="UniProtKB">
        <authorList>
            <consortium name="RefSeq"/>
        </authorList>
    </citation>
    <scope>IDENTIFICATION</scope>
    <source>
        <tissue evidence="2">Leaf</tissue>
    </source>
</reference>
<name>A0A1S4D551_TOBAC</name>
<dbReference type="GeneID" id="107826037"/>
<dbReference type="PANTHER" id="PTHR23272">
    <property type="entry name" value="BED FINGER-RELATED"/>
    <property type="match status" value="1"/>
</dbReference>
<dbReference type="AlphaFoldDB" id="A0A1S4D551"/>
<dbReference type="OrthoDB" id="1226733at2759"/>
<dbReference type="STRING" id="4097.A0A1S4D551"/>
<dbReference type="OMA" id="WCKANES"/>
<dbReference type="Pfam" id="PF14372">
    <property type="entry name" value="hAT-like_RNase-H"/>
    <property type="match status" value="1"/>
</dbReference>
<proteinExistence type="predicted"/>
<dbReference type="GO" id="GO:0046983">
    <property type="term" value="F:protein dimerization activity"/>
    <property type="evidence" value="ECO:0007669"/>
    <property type="project" value="InterPro"/>
</dbReference>
<sequence length="350" mass="40955">MVVTAHWIDDQWNLQKKILNLFEYTMLDKALKFEKAFTRMYLEDQKYQKYCREISTIRGNPSTDDWKNVKAFVKFLNIFYQTTLKFSGSLYATSNSFFHEFFNLRNDIIKYTKSDDLTLVDMAKRMKSKLEKYWGKFESMNMLLIIAVVLDPRYKMKYVNYILSIAYGTLLGRIKSEDVASILTPLYNHYNDSFSENSNDNIEGDIGITSEPGDLLQSQWEKYIEEEGNSERKSDLEIYLIDDVVKIKDFNILSWWKASSSKYPIVSKIARDVLSILISTVASESAFSTGGRILETYRSSLSPKMVEALICTQQWIRLPSKECKFEDLLEEVQKLEEIEEEYPDSPLRID</sequence>
<reference evidence="1" key="1">
    <citation type="journal article" date="2014" name="Nat. Commun.">
        <title>The tobacco genome sequence and its comparison with those of tomato and potato.</title>
        <authorList>
            <person name="Sierro N."/>
            <person name="Battey J.N."/>
            <person name="Ouadi S."/>
            <person name="Bakaher N."/>
            <person name="Bovet L."/>
            <person name="Willig A."/>
            <person name="Goepfert S."/>
            <person name="Peitsch M.C."/>
            <person name="Ivanov N.V."/>
        </authorList>
    </citation>
    <scope>NUCLEOTIDE SEQUENCE [LARGE SCALE GENOMIC DNA]</scope>
</reference>
<organism evidence="1 2">
    <name type="scientific">Nicotiana tabacum</name>
    <name type="common">Common tobacco</name>
    <dbReference type="NCBI Taxonomy" id="4097"/>
    <lineage>
        <taxon>Eukaryota</taxon>
        <taxon>Viridiplantae</taxon>
        <taxon>Streptophyta</taxon>
        <taxon>Embryophyta</taxon>
        <taxon>Tracheophyta</taxon>
        <taxon>Spermatophyta</taxon>
        <taxon>Magnoliopsida</taxon>
        <taxon>eudicotyledons</taxon>
        <taxon>Gunneridae</taxon>
        <taxon>Pentapetalae</taxon>
        <taxon>asterids</taxon>
        <taxon>lamiids</taxon>
        <taxon>Solanales</taxon>
        <taxon>Solanaceae</taxon>
        <taxon>Nicotianoideae</taxon>
        <taxon>Nicotianeae</taxon>
        <taxon>Nicotiana</taxon>
    </lineage>
</organism>
<dbReference type="RefSeq" id="XP_016508463.1">
    <property type="nucleotide sequence ID" value="XM_016652977.1"/>
</dbReference>
<dbReference type="RefSeq" id="XP_016508463.2">
    <property type="nucleotide sequence ID" value="XM_016652977.2"/>
</dbReference>
<dbReference type="KEGG" id="nta:107826037"/>
<dbReference type="PaxDb" id="4097-A0A1S4D551"/>
<dbReference type="SUPFAM" id="SSF53098">
    <property type="entry name" value="Ribonuclease H-like"/>
    <property type="match status" value="1"/>
</dbReference>
<gene>
    <name evidence="2" type="primary">LOC107826037</name>
</gene>
<dbReference type="GO" id="GO:0003677">
    <property type="term" value="F:DNA binding"/>
    <property type="evidence" value="ECO:0007669"/>
    <property type="project" value="InterPro"/>
</dbReference>
<dbReference type="InterPro" id="IPR025525">
    <property type="entry name" value="hAT-like_transposase_RNase-H"/>
</dbReference>
<evidence type="ECO:0000313" key="2">
    <source>
        <dbReference type="RefSeq" id="XP_016508463.2"/>
    </source>
</evidence>
<dbReference type="Pfam" id="PF05699">
    <property type="entry name" value="Dimer_Tnp_hAT"/>
    <property type="match status" value="1"/>
</dbReference>
<dbReference type="PANTHER" id="PTHR23272:SF193">
    <property type="entry name" value="OS07G0624100 PROTEIN"/>
    <property type="match status" value="1"/>
</dbReference>
<dbReference type="InterPro" id="IPR008906">
    <property type="entry name" value="HATC_C_dom"/>
</dbReference>
<evidence type="ECO:0000313" key="1">
    <source>
        <dbReference type="Proteomes" id="UP000790787"/>
    </source>
</evidence>